<feature type="transmembrane region" description="Helical" evidence="11">
    <location>
        <begin position="71"/>
        <end position="88"/>
    </location>
</feature>
<dbReference type="Gene3D" id="1.20.1530.10">
    <property type="entry name" value="Na+/H+ antiporter like domain"/>
    <property type="match status" value="1"/>
</dbReference>
<dbReference type="SUPFAM" id="SSF52833">
    <property type="entry name" value="Thioredoxin-like"/>
    <property type="match status" value="1"/>
</dbReference>
<feature type="transmembrane region" description="Helical" evidence="11">
    <location>
        <begin position="298"/>
        <end position="316"/>
    </location>
</feature>
<keyword evidence="3 11" id="KW-0050">Antiport</keyword>
<evidence type="ECO:0000256" key="11">
    <source>
        <dbReference type="HAMAP-Rule" id="MF_01844"/>
    </source>
</evidence>
<feature type="transmembrane region" description="Helical" evidence="11">
    <location>
        <begin position="365"/>
        <end position="391"/>
    </location>
</feature>
<comment type="similarity">
    <text evidence="11">Belongs to the NhaA Na(+)/H(+) (TC 2.A.33) antiporter family.</text>
</comment>
<organism evidence="13 14">
    <name type="scientific">Streptomyces cylindrosporus</name>
    <dbReference type="NCBI Taxonomy" id="2927583"/>
    <lineage>
        <taxon>Bacteria</taxon>
        <taxon>Bacillati</taxon>
        <taxon>Actinomycetota</taxon>
        <taxon>Actinomycetes</taxon>
        <taxon>Kitasatosporales</taxon>
        <taxon>Streptomycetaceae</taxon>
        <taxon>Streptomyces</taxon>
    </lineage>
</organism>
<dbReference type="EMBL" id="JALDAY010000007">
    <property type="protein sequence ID" value="MCI3273923.1"/>
    <property type="molecule type" value="Genomic_DNA"/>
</dbReference>
<comment type="catalytic activity">
    <reaction evidence="11">
        <text>Na(+)(in) + 2 H(+)(out) = Na(+)(out) + 2 H(+)(in)</text>
        <dbReference type="Rhea" id="RHEA:29251"/>
        <dbReference type="ChEBI" id="CHEBI:15378"/>
        <dbReference type="ChEBI" id="CHEBI:29101"/>
    </reaction>
</comment>
<keyword evidence="9 11" id="KW-0472">Membrane</keyword>
<evidence type="ECO:0000256" key="5">
    <source>
        <dbReference type="ARBA" id="ARBA00022692"/>
    </source>
</evidence>
<feature type="transmembrane region" description="Helical" evidence="11">
    <location>
        <begin position="21"/>
        <end position="42"/>
    </location>
</feature>
<dbReference type="PANTHER" id="PTHR30341">
    <property type="entry name" value="SODIUM ION/PROTON ANTIPORTER NHAA-RELATED"/>
    <property type="match status" value="1"/>
</dbReference>
<comment type="caution">
    <text evidence="13">The sequence shown here is derived from an EMBL/GenBank/DDBJ whole genome shotgun (WGS) entry which is preliminary data.</text>
</comment>
<evidence type="ECO:0000256" key="2">
    <source>
        <dbReference type="ARBA" id="ARBA00022448"/>
    </source>
</evidence>
<keyword evidence="6 11" id="KW-1133">Transmembrane helix</keyword>
<evidence type="ECO:0000256" key="8">
    <source>
        <dbReference type="ARBA" id="ARBA00023065"/>
    </source>
</evidence>
<reference evidence="13" key="1">
    <citation type="submission" date="2022-03" db="EMBL/GenBank/DDBJ databases">
        <title>Streptomyces 7R015 and 7R016 isolated from Barleria lupulina in Thailand.</title>
        <authorList>
            <person name="Kanchanasin P."/>
            <person name="Phongsopitanun W."/>
            <person name="Tanasupawat S."/>
        </authorList>
    </citation>
    <scope>NUCLEOTIDE SEQUENCE</scope>
    <source>
        <strain evidence="13">7R015</strain>
    </source>
</reference>
<keyword evidence="7 11" id="KW-0915">Sodium</keyword>
<evidence type="ECO:0000256" key="6">
    <source>
        <dbReference type="ARBA" id="ARBA00022989"/>
    </source>
</evidence>
<feature type="transmembrane region" description="Helical" evidence="11">
    <location>
        <begin position="134"/>
        <end position="153"/>
    </location>
</feature>
<evidence type="ECO:0000313" key="14">
    <source>
        <dbReference type="Proteomes" id="UP001165269"/>
    </source>
</evidence>
<dbReference type="PANTHER" id="PTHR30341:SF0">
    <property type="entry name" value="NA(+)_H(+) ANTIPORTER NHAA"/>
    <property type="match status" value="1"/>
</dbReference>
<feature type="transmembrane region" description="Helical" evidence="11">
    <location>
        <begin position="103"/>
        <end position="122"/>
    </location>
</feature>
<evidence type="ECO:0000256" key="1">
    <source>
        <dbReference type="ARBA" id="ARBA00004429"/>
    </source>
</evidence>
<keyword evidence="14" id="KW-1185">Reference proteome</keyword>
<evidence type="ECO:0000259" key="12">
    <source>
        <dbReference type="PROSITE" id="PS51352"/>
    </source>
</evidence>
<dbReference type="InterPro" id="IPR023171">
    <property type="entry name" value="Na/H_antiporter_dom_sf"/>
</dbReference>
<evidence type="ECO:0000256" key="9">
    <source>
        <dbReference type="ARBA" id="ARBA00023136"/>
    </source>
</evidence>
<evidence type="ECO:0000256" key="4">
    <source>
        <dbReference type="ARBA" id="ARBA00022475"/>
    </source>
</evidence>
<accession>A0ABS9Y9M0</accession>
<keyword evidence="10 11" id="KW-0739">Sodium transport</keyword>
<name>A0ABS9Y9M0_9ACTN</name>
<dbReference type="Pfam" id="PF06965">
    <property type="entry name" value="Na_H_antiport_1"/>
    <property type="match status" value="1"/>
</dbReference>
<keyword evidence="4 11" id="KW-1003">Cell membrane</keyword>
<gene>
    <name evidence="11 13" type="primary">nhaA</name>
    <name evidence="13" type="ORF">MQP27_22785</name>
</gene>
<dbReference type="InterPro" id="IPR013766">
    <property type="entry name" value="Thioredoxin_domain"/>
</dbReference>
<dbReference type="HAMAP" id="MF_01844">
    <property type="entry name" value="NhaA"/>
    <property type="match status" value="1"/>
</dbReference>
<feature type="transmembrane region" description="Helical" evidence="11">
    <location>
        <begin position="160"/>
        <end position="181"/>
    </location>
</feature>
<dbReference type="PROSITE" id="PS51352">
    <property type="entry name" value="THIOREDOXIN_2"/>
    <property type="match status" value="1"/>
</dbReference>
<keyword evidence="5 11" id="KW-0812">Transmembrane</keyword>
<dbReference type="Proteomes" id="UP001165269">
    <property type="component" value="Unassembled WGS sequence"/>
</dbReference>
<keyword evidence="2 11" id="KW-0813">Transport</keyword>
<dbReference type="InterPro" id="IPR004670">
    <property type="entry name" value="NhaA"/>
</dbReference>
<feature type="transmembrane region" description="Helical" evidence="11">
    <location>
        <begin position="403"/>
        <end position="424"/>
    </location>
</feature>
<evidence type="ECO:0000256" key="7">
    <source>
        <dbReference type="ARBA" id="ARBA00023053"/>
    </source>
</evidence>
<dbReference type="InterPro" id="IPR036249">
    <property type="entry name" value="Thioredoxin-like_sf"/>
</dbReference>
<feature type="transmembrane region" description="Helical" evidence="11">
    <location>
        <begin position="328"/>
        <end position="353"/>
    </location>
</feature>
<dbReference type="RefSeq" id="WP_242767185.1">
    <property type="nucleotide sequence ID" value="NZ_JALDAY010000007.1"/>
</dbReference>
<feature type="transmembrane region" description="Helical" evidence="11">
    <location>
        <begin position="187"/>
        <end position="205"/>
    </location>
</feature>
<proteinExistence type="inferred from homology"/>
<evidence type="ECO:0000256" key="3">
    <source>
        <dbReference type="ARBA" id="ARBA00022449"/>
    </source>
</evidence>
<dbReference type="Pfam" id="PF01323">
    <property type="entry name" value="DSBA"/>
    <property type="match status" value="1"/>
</dbReference>
<comment type="function">
    <text evidence="11">Na(+)/H(+) antiporter that extrudes sodium in exchange for external protons.</text>
</comment>
<evidence type="ECO:0000313" key="13">
    <source>
        <dbReference type="EMBL" id="MCI3273923.1"/>
    </source>
</evidence>
<dbReference type="NCBIfam" id="TIGR00773">
    <property type="entry name" value="NhaA"/>
    <property type="match status" value="1"/>
</dbReference>
<evidence type="ECO:0000256" key="10">
    <source>
        <dbReference type="ARBA" id="ARBA00023201"/>
    </source>
</evidence>
<dbReference type="InterPro" id="IPR001853">
    <property type="entry name" value="DSBA-like_thioredoxin_dom"/>
</dbReference>
<comment type="subcellular location">
    <subcellularLocation>
        <location evidence="1">Cell inner membrane</location>
        <topology evidence="1">Multi-pass membrane protein</topology>
    </subcellularLocation>
    <subcellularLocation>
        <location evidence="11">Cell membrane</location>
        <topology evidence="11">Multi-pass membrane protein</topology>
    </subcellularLocation>
</comment>
<feature type="domain" description="Thioredoxin" evidence="12">
    <location>
        <begin position="418"/>
        <end position="614"/>
    </location>
</feature>
<sequence>MSGRTECGKQARSPLRAFLQTETGSAAVLLVAVLAALVWANVSPDTYESWWRTVMSFRVGSVGVSLELREWVNSGLMALFFFIVGLEARREFDMGELRERRRLALSVIAGVSGMVVPVAVYLGINAGHDSVHGWGAAMSTDTAFALGMLAVFGSRLPGGLRVFLLSVAVTDDLLALAVIAFAYSGAVYLPALLTALGVFAVLLLLRSAGVRISALHAVLGVALWGALLRSGVDPVVSGLAMGLLTYAHPAERHALERVSRLFRGFREQPTPELERDLRRGLASALSPNERLQRMIHPWTSYVVVPLFALANAGLTIDADGLSAAFTSPITLGILFGYVVGKPVGILGSTWVAIRLSRGRLRPPIGWGAIAAGGSLAGVGFTVSLLIATLAFDGPRLEEAKIGILAAVLASFLITWAVTRVIALLPAQARTRALLGEGHPIVDLSEPVDTERDHIRGPLAAPVTLVEYGDYECPYCGLAEPVVRELLADFGDDLRYVWRHLPLPDVHPNAQLAAEAAEAAALQGRYWEMHDVLISHQGDLRLKDLLRYAEQVGLDLDAFRRDLRARAGAQRVAEDVESADLSSVSGTPTFFVNGRRHFGAYDVESLSAAVRAARDRAALAAVD</sequence>
<keyword evidence="8 11" id="KW-0406">Ion transport</keyword>
<protein>
    <recommendedName>
        <fullName evidence="11">Na(+)/H(+) antiporter NhaA</fullName>
    </recommendedName>
    <alternativeName>
        <fullName evidence="11">Sodium/proton antiporter NhaA</fullName>
    </alternativeName>
</protein>
<dbReference type="Gene3D" id="3.40.30.10">
    <property type="entry name" value="Glutaredoxin"/>
    <property type="match status" value="1"/>
</dbReference>